<dbReference type="Gene3D" id="3.40.50.2000">
    <property type="entry name" value="Glycogen Phosphorylase B"/>
    <property type="match status" value="2"/>
</dbReference>
<name>A0A7W6IKI7_9HYPH</name>
<dbReference type="InterPro" id="IPR028098">
    <property type="entry name" value="Glyco_trans_4-like_N"/>
</dbReference>
<dbReference type="Pfam" id="PF13692">
    <property type="entry name" value="Glyco_trans_1_4"/>
    <property type="match status" value="1"/>
</dbReference>
<dbReference type="AlphaFoldDB" id="A0A7W6IKI7"/>
<dbReference type="EMBL" id="JACIEW010000001">
    <property type="protein sequence ID" value="MBB4051302.1"/>
    <property type="molecule type" value="Genomic_DNA"/>
</dbReference>
<evidence type="ECO:0000259" key="1">
    <source>
        <dbReference type="Pfam" id="PF13579"/>
    </source>
</evidence>
<dbReference type="Pfam" id="PF13579">
    <property type="entry name" value="Glyco_trans_4_4"/>
    <property type="match status" value="1"/>
</dbReference>
<dbReference type="GO" id="GO:0016757">
    <property type="term" value="F:glycosyltransferase activity"/>
    <property type="evidence" value="ECO:0007669"/>
    <property type="project" value="UniProtKB-ARBA"/>
</dbReference>
<dbReference type="CDD" id="cd03794">
    <property type="entry name" value="GT4_WbuB-like"/>
    <property type="match status" value="1"/>
</dbReference>
<keyword evidence="3" id="KW-1185">Reference proteome</keyword>
<accession>A0A7W6IKI7</accession>
<protein>
    <submittedName>
        <fullName evidence="2">Glycosyltransferase involved in cell wall biosynthesis</fullName>
    </submittedName>
</protein>
<dbReference type="PANTHER" id="PTHR12526">
    <property type="entry name" value="GLYCOSYLTRANSFERASE"/>
    <property type="match status" value="1"/>
</dbReference>
<evidence type="ECO:0000313" key="3">
    <source>
        <dbReference type="Proteomes" id="UP000547011"/>
    </source>
</evidence>
<dbReference type="Proteomes" id="UP000547011">
    <property type="component" value="Unassembled WGS sequence"/>
</dbReference>
<sequence length="406" mass="44234">MNILIVSQYFWPENFRINDLSADLVRRGHKVTVLTGKPNYPGGAIFPDYASNPAGYATYEGADIVRVPLIPRGKSGLALMLNYLSFVVTGCTLGPWRLRGRSFDAIFVFQGSPVTVGLPAIVMKWLTKAPIALWVLDLWPQSLEAVGAVQSPFLLGLVDRLVTFIYRNCDKVLGQSRAFLDELNRHLRDPDRVGYLPSWSDSPLIDTPVAPAAEVAERPDLFNIVFTGNIGEAQNFPAVLDAAEGLRAEPVRWIIVGDGRQRIWLSDEVASRGLQEHVLLPGRFPLDRMPSFFAHADALLVSLKTSPAFAMTIPGKVQSYLAAGKPVLAMLDGEGATLVAKSGAGVAVASGDAIGLVEAVHQLRRMSADERGEMGRRGQEVIACEFDRDTVLSRVEQIMLSLAARG</sequence>
<organism evidence="2 3">
    <name type="scientific">Devosia subaequoris</name>
    <dbReference type="NCBI Taxonomy" id="395930"/>
    <lineage>
        <taxon>Bacteria</taxon>
        <taxon>Pseudomonadati</taxon>
        <taxon>Pseudomonadota</taxon>
        <taxon>Alphaproteobacteria</taxon>
        <taxon>Hyphomicrobiales</taxon>
        <taxon>Devosiaceae</taxon>
        <taxon>Devosia</taxon>
    </lineage>
</organism>
<keyword evidence="2" id="KW-0808">Transferase</keyword>
<dbReference type="PANTHER" id="PTHR12526:SF622">
    <property type="entry name" value="GLYCOSYLTRANSFERASE (GROUP I)"/>
    <property type="match status" value="1"/>
</dbReference>
<gene>
    <name evidence="2" type="ORF">GGR20_000920</name>
</gene>
<evidence type="ECO:0000313" key="2">
    <source>
        <dbReference type="EMBL" id="MBB4051302.1"/>
    </source>
</evidence>
<dbReference type="RefSeq" id="WP_183310002.1">
    <property type="nucleotide sequence ID" value="NZ_JACIEW010000001.1"/>
</dbReference>
<comment type="caution">
    <text evidence="2">The sequence shown here is derived from an EMBL/GenBank/DDBJ whole genome shotgun (WGS) entry which is preliminary data.</text>
</comment>
<reference evidence="2 3" key="1">
    <citation type="submission" date="2020-08" db="EMBL/GenBank/DDBJ databases">
        <title>Genomic Encyclopedia of Type Strains, Phase IV (KMG-IV): sequencing the most valuable type-strain genomes for metagenomic binning, comparative biology and taxonomic classification.</title>
        <authorList>
            <person name="Goeker M."/>
        </authorList>
    </citation>
    <scope>NUCLEOTIDE SEQUENCE [LARGE SCALE GENOMIC DNA]</scope>
    <source>
        <strain evidence="2 3">DSM 23447</strain>
    </source>
</reference>
<feature type="domain" description="Glycosyltransferase subfamily 4-like N-terminal" evidence="1">
    <location>
        <begin position="16"/>
        <end position="198"/>
    </location>
</feature>
<dbReference type="SUPFAM" id="SSF53756">
    <property type="entry name" value="UDP-Glycosyltransferase/glycogen phosphorylase"/>
    <property type="match status" value="1"/>
</dbReference>
<proteinExistence type="predicted"/>